<reference evidence="6 7" key="1">
    <citation type="submission" date="2019-09" db="EMBL/GenBank/DDBJ databases">
        <title>Complete genome sequence of Arachidicoccus sp. B3-10 isolated from apple orchard soil.</title>
        <authorList>
            <person name="Kim H.S."/>
            <person name="Han K.-I."/>
            <person name="Suh M.K."/>
            <person name="Lee K.C."/>
            <person name="Eom M.K."/>
            <person name="Kim J.-S."/>
            <person name="Kang S.W."/>
            <person name="Sin Y."/>
            <person name="Lee J.-S."/>
        </authorList>
    </citation>
    <scope>NUCLEOTIDE SEQUENCE [LARGE SCALE GENOMIC DNA]</scope>
    <source>
        <strain evidence="6 7">B3-10</strain>
    </source>
</reference>
<dbReference type="KEGG" id="arac:E0W69_009985"/>
<dbReference type="Pfam" id="PF13564">
    <property type="entry name" value="DoxX_2"/>
    <property type="match status" value="1"/>
</dbReference>
<dbReference type="GO" id="GO:0016020">
    <property type="term" value="C:membrane"/>
    <property type="evidence" value="ECO:0007669"/>
    <property type="project" value="UniProtKB-SubCell"/>
</dbReference>
<evidence type="ECO:0000256" key="2">
    <source>
        <dbReference type="ARBA" id="ARBA00022692"/>
    </source>
</evidence>
<evidence type="ECO:0000313" key="6">
    <source>
        <dbReference type="EMBL" id="QES88971.1"/>
    </source>
</evidence>
<evidence type="ECO:0000256" key="4">
    <source>
        <dbReference type="ARBA" id="ARBA00023136"/>
    </source>
</evidence>
<comment type="subcellular location">
    <subcellularLocation>
        <location evidence="1">Membrane</location>
        <topology evidence="1">Multi-pass membrane protein</topology>
    </subcellularLocation>
</comment>
<gene>
    <name evidence="6" type="ORF">E0W69_009985</name>
</gene>
<accession>A0A5P2GBM8</accession>
<dbReference type="EMBL" id="CP044016">
    <property type="protein sequence ID" value="QES88971.1"/>
    <property type="molecule type" value="Genomic_DNA"/>
</dbReference>
<dbReference type="OrthoDB" id="3385086at2"/>
<dbReference type="AlphaFoldDB" id="A0A5P2GBM8"/>
<evidence type="ECO:0000256" key="5">
    <source>
        <dbReference type="SAM" id="Phobius"/>
    </source>
</evidence>
<evidence type="ECO:0000256" key="1">
    <source>
        <dbReference type="ARBA" id="ARBA00004141"/>
    </source>
</evidence>
<keyword evidence="2 5" id="KW-0812">Transmembrane</keyword>
<proteinExistence type="predicted"/>
<keyword evidence="3 5" id="KW-1133">Transmembrane helix</keyword>
<dbReference type="Proteomes" id="UP000292424">
    <property type="component" value="Chromosome"/>
</dbReference>
<feature type="transmembrane region" description="Helical" evidence="5">
    <location>
        <begin position="52"/>
        <end position="72"/>
    </location>
</feature>
<organism evidence="6 7">
    <name type="scientific">Rhizosphaericola mali</name>
    <dbReference type="NCBI Taxonomy" id="2545455"/>
    <lineage>
        <taxon>Bacteria</taxon>
        <taxon>Pseudomonadati</taxon>
        <taxon>Bacteroidota</taxon>
        <taxon>Chitinophagia</taxon>
        <taxon>Chitinophagales</taxon>
        <taxon>Chitinophagaceae</taxon>
        <taxon>Rhizosphaericola</taxon>
    </lineage>
</organism>
<keyword evidence="7" id="KW-1185">Reference proteome</keyword>
<feature type="transmembrane region" description="Helical" evidence="5">
    <location>
        <begin position="12"/>
        <end position="31"/>
    </location>
</feature>
<sequence>MIRLNKVDNMIVIFSWVLQIIIALFFIKPALDNMRLSPEILIDRHQLKPGKSVIINRLLGIFQLLGVFGLILPKLLNIYPVLTPISAIGFFIMMSGAVFVHKNDPNKKLLIIVLSIAIISFIVFILNRQYF</sequence>
<evidence type="ECO:0000256" key="3">
    <source>
        <dbReference type="ARBA" id="ARBA00022989"/>
    </source>
</evidence>
<name>A0A5P2GBM8_9BACT</name>
<protein>
    <submittedName>
        <fullName evidence="6">DoxX family protein</fullName>
    </submittedName>
</protein>
<dbReference type="InterPro" id="IPR032808">
    <property type="entry name" value="DoxX"/>
</dbReference>
<keyword evidence="4 5" id="KW-0472">Membrane</keyword>
<feature type="transmembrane region" description="Helical" evidence="5">
    <location>
        <begin position="78"/>
        <end position="100"/>
    </location>
</feature>
<evidence type="ECO:0000313" key="7">
    <source>
        <dbReference type="Proteomes" id="UP000292424"/>
    </source>
</evidence>
<dbReference type="RefSeq" id="WP_131329917.1">
    <property type="nucleotide sequence ID" value="NZ_CP044016.1"/>
</dbReference>
<feature type="transmembrane region" description="Helical" evidence="5">
    <location>
        <begin position="109"/>
        <end position="126"/>
    </location>
</feature>